<dbReference type="Gene3D" id="3.30.530.20">
    <property type="match status" value="1"/>
</dbReference>
<evidence type="ECO:0000313" key="4">
    <source>
        <dbReference type="Proteomes" id="UP001589943"/>
    </source>
</evidence>
<dbReference type="SUPFAM" id="SSF55961">
    <property type="entry name" value="Bet v1-like"/>
    <property type="match status" value="1"/>
</dbReference>
<protein>
    <submittedName>
        <fullName evidence="3">SRPBCC domain-containing protein</fullName>
    </submittedName>
</protein>
<comment type="caution">
    <text evidence="3">The sequence shown here is derived from an EMBL/GenBank/DDBJ whole genome shotgun (WGS) entry which is preliminary data.</text>
</comment>
<dbReference type="RefSeq" id="WP_379481612.1">
    <property type="nucleotide sequence ID" value="NZ_JBHLTL010000006.1"/>
</dbReference>
<evidence type="ECO:0000313" key="3">
    <source>
        <dbReference type="EMBL" id="MFC0590165.1"/>
    </source>
</evidence>
<dbReference type="Proteomes" id="UP001589943">
    <property type="component" value="Unassembled WGS sequence"/>
</dbReference>
<accession>A0ABV6PK15</accession>
<keyword evidence="4" id="KW-1185">Reference proteome</keyword>
<dbReference type="EMBL" id="JBHLTL010000006">
    <property type="protein sequence ID" value="MFC0590165.1"/>
    <property type="molecule type" value="Genomic_DNA"/>
</dbReference>
<dbReference type="InterPro" id="IPR013538">
    <property type="entry name" value="ASHA1/2-like_C"/>
</dbReference>
<dbReference type="InterPro" id="IPR023393">
    <property type="entry name" value="START-like_dom_sf"/>
</dbReference>
<evidence type="ECO:0000256" key="1">
    <source>
        <dbReference type="ARBA" id="ARBA00006817"/>
    </source>
</evidence>
<gene>
    <name evidence="3" type="ORF">ACFFF7_12125</name>
</gene>
<name>A0ABV6PK15_9SPHN</name>
<sequence>MSMGETPGAAVPAKTSVERRTDRDVYITRRFAAPLAIVYEAWSRPELFRQWWVPRSAGITLLSCEMDVRTGGTYRLEFGHPQSDTPMAFFGTYQDVVPNSHIAWTNEENPQGSVTTVTFTEEDGLTKVQIHECYPSKEALDEEIASGGAADGMQETLDQLEEFVTAPAKG</sequence>
<comment type="similarity">
    <text evidence="1">Belongs to the AHA1 family.</text>
</comment>
<dbReference type="Pfam" id="PF08327">
    <property type="entry name" value="AHSA1"/>
    <property type="match status" value="1"/>
</dbReference>
<feature type="domain" description="Activator of Hsp90 ATPase homologue 1/2-like C-terminal" evidence="2">
    <location>
        <begin position="33"/>
        <end position="164"/>
    </location>
</feature>
<evidence type="ECO:0000259" key="2">
    <source>
        <dbReference type="Pfam" id="PF08327"/>
    </source>
</evidence>
<reference evidence="3 4" key="1">
    <citation type="submission" date="2024-09" db="EMBL/GenBank/DDBJ databases">
        <authorList>
            <person name="Sun Q."/>
            <person name="Mori K."/>
        </authorList>
    </citation>
    <scope>NUCLEOTIDE SEQUENCE [LARGE SCALE GENOMIC DNA]</scope>
    <source>
        <strain evidence="3 4">NCAIM B.02537</strain>
    </source>
</reference>
<proteinExistence type="inferred from homology"/>
<organism evidence="3 4">
    <name type="scientific">Novosphingobium aquiterrae</name>
    <dbReference type="NCBI Taxonomy" id="624388"/>
    <lineage>
        <taxon>Bacteria</taxon>
        <taxon>Pseudomonadati</taxon>
        <taxon>Pseudomonadota</taxon>
        <taxon>Alphaproteobacteria</taxon>
        <taxon>Sphingomonadales</taxon>
        <taxon>Sphingomonadaceae</taxon>
        <taxon>Novosphingobium</taxon>
    </lineage>
</organism>